<comment type="caution">
    <text evidence="1">The sequence shown here is derived from an EMBL/GenBank/DDBJ whole genome shotgun (WGS) entry which is preliminary data.</text>
</comment>
<dbReference type="EMBL" id="JAGGJR010000004">
    <property type="protein sequence ID" value="MBP1873374.1"/>
    <property type="molecule type" value="Genomic_DNA"/>
</dbReference>
<dbReference type="Proteomes" id="UP000823773">
    <property type="component" value="Unassembled WGS sequence"/>
</dbReference>
<name>A0ACC5SY96_ENSAD</name>
<protein>
    <submittedName>
        <fullName evidence="1">Uncharacterized protein</fullName>
    </submittedName>
</protein>
<reference evidence="1" key="1">
    <citation type="submission" date="2021-03" db="EMBL/GenBank/DDBJ databases">
        <title>Genomic Encyclopedia of Type Strains, Phase IV (KMG-IV): sequencing the most valuable type-strain genomes for metagenomic binning, comparative biology and taxonomic classification.</title>
        <authorList>
            <person name="Goeker M."/>
        </authorList>
    </citation>
    <scope>NUCLEOTIDE SEQUENCE</scope>
    <source>
        <strain evidence="1">DSM 18131</strain>
    </source>
</reference>
<proteinExistence type="predicted"/>
<keyword evidence="2" id="KW-1185">Reference proteome</keyword>
<gene>
    <name evidence="1" type="ORF">J2Z19_003089</name>
</gene>
<evidence type="ECO:0000313" key="1">
    <source>
        <dbReference type="EMBL" id="MBP1873374.1"/>
    </source>
</evidence>
<evidence type="ECO:0000313" key="2">
    <source>
        <dbReference type="Proteomes" id="UP000823773"/>
    </source>
</evidence>
<sequence length="385" mass="37443">MASNLVSYIAQMLTPDMIARIAAALGLDSSKVQGAVAAAVPAVLAGLTGVASQPGGAQKIADTAKQQGGSLDNLMGMLAGGDQTSLAQSGSQIISSLFGAKDGSALANAIGGASGIDQRASGSLLATLAPLVMGGLARQSGGDLSANGIAGLLASQKDNIAAALPAGVREMLGGTGLLGSLGSLGASAQSAAASATQAANQAARSATASAAAASATSQRAAAAAAPASSRNWLYWVIAALVLAGLLFYLFGRPGEKVVPQAAAPEQVTPQAATPEPNLTVGGIDVGQQVRDGLASLQTTLAGVTDAASATAALPKLEDVSTGLDKVTGVAGQLSAEQKAALGALVTPMMSTLNGLFDKVLAIPGVSDILKPTIDGLKTKLAALSA</sequence>
<organism evidence="1 2">
    <name type="scientific">Ensifer adhaerens</name>
    <name type="common">Sinorhizobium morelense</name>
    <dbReference type="NCBI Taxonomy" id="106592"/>
    <lineage>
        <taxon>Bacteria</taxon>
        <taxon>Pseudomonadati</taxon>
        <taxon>Pseudomonadota</taxon>
        <taxon>Alphaproteobacteria</taxon>
        <taxon>Hyphomicrobiales</taxon>
        <taxon>Rhizobiaceae</taxon>
        <taxon>Sinorhizobium/Ensifer group</taxon>
        <taxon>Ensifer</taxon>
    </lineage>
</organism>
<accession>A0ACC5SY96</accession>